<feature type="transmembrane region" description="Helical" evidence="10">
    <location>
        <begin position="378"/>
        <end position="401"/>
    </location>
</feature>
<dbReference type="Pfam" id="PF02949">
    <property type="entry name" value="7tm_6"/>
    <property type="match status" value="2"/>
</dbReference>
<evidence type="ECO:0000256" key="2">
    <source>
        <dbReference type="ARBA" id="ARBA00022475"/>
    </source>
</evidence>
<dbReference type="GO" id="GO:0005549">
    <property type="term" value="F:odorant binding"/>
    <property type="evidence" value="ECO:0007669"/>
    <property type="project" value="InterPro"/>
</dbReference>
<keyword evidence="4 10" id="KW-0812">Transmembrane</keyword>
<sequence>MTIQEGREVEISEDLSILFGCTVATLIGVLFVYRYKEWSLFFIDLTKLERFGQPPDLNSVIQRLHLLSILYSSYCVCGSAAYGVVAKYEVKQFCVERNLQKGLHEICGTYVPIWLPVDEIGVVTENVIFLLQWMFFESTDILSTHIREVNRCFEAAFDNKEGITKNLYYCINYHNHILKLAQRLNELIKYTAGYMSCSAICLAFIANHLLTTISVANAVYSSKWYETDSKTMRDVQIIMMRCQKPIYFEAVPFGSFNYALFLAMVVVGHFESDLTEDISVALGATGTAVHCILFTLQYQKWSGFFKNLTDTTLYGAPSKFTTIVKNQNRYGKILCFYCAPWITIVYGVMAWFNTRNCNDTQICPVNLPIWLPFGANNLVVGAVVFAMQFFFVGVLVAPVFLTQCFIMYESTEMLICHINHLKDLFKGTFADELETRDKLRFCVYYHSHILNLGCRLSYLIKRTNGHMSLLAAIVCGCVANQILNTKPISAFMFLATWMFALFAFCHAGQRIKDETLSVGDALWDSKWFNADARTMRDVHIILMRCQKPIYYEALPLGIIDYPFYYMIIKTGYTYFTLLNQSM</sequence>
<feature type="transmembrane region" description="Helical" evidence="10">
    <location>
        <begin position="465"/>
        <end position="482"/>
    </location>
</feature>
<evidence type="ECO:0000256" key="7">
    <source>
        <dbReference type="ARBA" id="ARBA00023136"/>
    </source>
</evidence>
<reference evidence="11 12" key="1">
    <citation type="journal article" date="2023" name="Insect Mol. Biol.">
        <title>Genome sequencing provides insights into the evolution of gene families encoding plant cell wall-degrading enzymes in longhorned beetles.</title>
        <authorList>
            <person name="Shin N.R."/>
            <person name="Okamura Y."/>
            <person name="Kirsch R."/>
            <person name="Pauchet Y."/>
        </authorList>
    </citation>
    <scope>NUCLEOTIDE SEQUENCE [LARGE SCALE GENOMIC DNA]</scope>
    <source>
        <strain evidence="11">EAD_L_NR</strain>
    </source>
</reference>
<feature type="transmembrane region" description="Helical" evidence="10">
    <location>
        <begin position="15"/>
        <end position="33"/>
    </location>
</feature>
<dbReference type="InterPro" id="IPR004117">
    <property type="entry name" value="7tm6_olfct_rcpt"/>
</dbReference>
<feature type="transmembrane region" description="Helical" evidence="10">
    <location>
        <begin position="488"/>
        <end position="507"/>
    </location>
</feature>
<evidence type="ECO:0000313" key="12">
    <source>
        <dbReference type="Proteomes" id="UP001159042"/>
    </source>
</evidence>
<dbReference type="GO" id="GO:0004984">
    <property type="term" value="F:olfactory receptor activity"/>
    <property type="evidence" value="ECO:0007669"/>
    <property type="project" value="InterPro"/>
</dbReference>
<dbReference type="Proteomes" id="UP001159042">
    <property type="component" value="Unassembled WGS sequence"/>
</dbReference>
<dbReference type="PANTHER" id="PTHR21137">
    <property type="entry name" value="ODORANT RECEPTOR"/>
    <property type="match status" value="1"/>
</dbReference>
<evidence type="ECO:0000256" key="4">
    <source>
        <dbReference type="ARBA" id="ARBA00022692"/>
    </source>
</evidence>
<evidence type="ECO:0000256" key="10">
    <source>
        <dbReference type="SAM" id="Phobius"/>
    </source>
</evidence>
<keyword evidence="5" id="KW-0552">Olfaction</keyword>
<evidence type="ECO:0000256" key="9">
    <source>
        <dbReference type="ARBA" id="ARBA00023224"/>
    </source>
</evidence>
<dbReference type="GO" id="GO:0005886">
    <property type="term" value="C:plasma membrane"/>
    <property type="evidence" value="ECO:0007669"/>
    <property type="project" value="UniProtKB-SubCell"/>
</dbReference>
<keyword evidence="7 10" id="KW-0472">Membrane</keyword>
<dbReference type="GO" id="GO:0007165">
    <property type="term" value="P:signal transduction"/>
    <property type="evidence" value="ECO:0007669"/>
    <property type="project" value="UniProtKB-KW"/>
</dbReference>
<dbReference type="EMBL" id="JANEYG010000033">
    <property type="protein sequence ID" value="KAJ8917513.1"/>
    <property type="molecule type" value="Genomic_DNA"/>
</dbReference>
<comment type="caution">
    <text evidence="11">The sequence shown here is derived from an EMBL/GenBank/DDBJ whole genome shotgun (WGS) entry which is preliminary data.</text>
</comment>
<keyword evidence="9" id="KW-0807">Transducer</keyword>
<dbReference type="PANTHER" id="PTHR21137:SF35">
    <property type="entry name" value="ODORANT RECEPTOR 19A-RELATED"/>
    <property type="match status" value="1"/>
</dbReference>
<evidence type="ECO:0000313" key="11">
    <source>
        <dbReference type="EMBL" id="KAJ8917513.1"/>
    </source>
</evidence>
<evidence type="ECO:0000256" key="8">
    <source>
        <dbReference type="ARBA" id="ARBA00023170"/>
    </source>
</evidence>
<feature type="transmembrane region" description="Helical" evidence="10">
    <location>
        <begin position="278"/>
        <end position="296"/>
    </location>
</feature>
<keyword evidence="8" id="KW-0675">Receptor</keyword>
<gene>
    <name evidence="11" type="ORF">NQ315_005562</name>
</gene>
<keyword evidence="12" id="KW-1185">Reference proteome</keyword>
<evidence type="ECO:0000256" key="1">
    <source>
        <dbReference type="ARBA" id="ARBA00004651"/>
    </source>
</evidence>
<dbReference type="AlphaFoldDB" id="A0AAV8VTA9"/>
<feature type="transmembrane region" description="Helical" evidence="10">
    <location>
        <begin position="246"/>
        <end position="266"/>
    </location>
</feature>
<keyword evidence="3" id="KW-0716">Sensory transduction</keyword>
<accession>A0AAV8VTA9</accession>
<name>A0AAV8VTA9_9CUCU</name>
<keyword evidence="6 10" id="KW-1133">Transmembrane helix</keyword>
<evidence type="ECO:0000256" key="3">
    <source>
        <dbReference type="ARBA" id="ARBA00022606"/>
    </source>
</evidence>
<protein>
    <recommendedName>
        <fullName evidence="13">Odorant receptor</fullName>
    </recommendedName>
</protein>
<evidence type="ECO:0000256" key="5">
    <source>
        <dbReference type="ARBA" id="ARBA00022725"/>
    </source>
</evidence>
<evidence type="ECO:0008006" key="13">
    <source>
        <dbReference type="Google" id="ProtNLM"/>
    </source>
</evidence>
<evidence type="ECO:0000256" key="6">
    <source>
        <dbReference type="ARBA" id="ARBA00022989"/>
    </source>
</evidence>
<proteinExistence type="predicted"/>
<keyword evidence="2" id="KW-1003">Cell membrane</keyword>
<feature type="transmembrane region" description="Helical" evidence="10">
    <location>
        <begin position="333"/>
        <end position="352"/>
    </location>
</feature>
<organism evidence="11 12">
    <name type="scientific">Exocentrus adspersus</name>
    <dbReference type="NCBI Taxonomy" id="1586481"/>
    <lineage>
        <taxon>Eukaryota</taxon>
        <taxon>Metazoa</taxon>
        <taxon>Ecdysozoa</taxon>
        <taxon>Arthropoda</taxon>
        <taxon>Hexapoda</taxon>
        <taxon>Insecta</taxon>
        <taxon>Pterygota</taxon>
        <taxon>Neoptera</taxon>
        <taxon>Endopterygota</taxon>
        <taxon>Coleoptera</taxon>
        <taxon>Polyphaga</taxon>
        <taxon>Cucujiformia</taxon>
        <taxon>Chrysomeloidea</taxon>
        <taxon>Cerambycidae</taxon>
        <taxon>Lamiinae</taxon>
        <taxon>Acanthocinini</taxon>
        <taxon>Exocentrus</taxon>
    </lineage>
</organism>
<comment type="subcellular location">
    <subcellularLocation>
        <location evidence="1">Cell membrane</location>
        <topology evidence="1">Multi-pass membrane protein</topology>
    </subcellularLocation>
</comment>